<reference evidence="2" key="1">
    <citation type="submission" date="2016-10" db="EMBL/GenBank/DDBJ databases">
        <authorList>
            <person name="Varghese N."/>
            <person name="Submissions S."/>
        </authorList>
    </citation>
    <scope>NUCLEOTIDE SEQUENCE [LARGE SCALE GENOMIC DNA]</scope>
    <source>
        <strain evidence="2">DSM 44654</strain>
    </source>
</reference>
<protein>
    <recommendedName>
        <fullName evidence="3">Sugar phosphate isomerase</fullName>
    </recommendedName>
</protein>
<evidence type="ECO:0000313" key="2">
    <source>
        <dbReference type="Proteomes" id="UP000198878"/>
    </source>
</evidence>
<dbReference type="EMBL" id="FNUJ01000006">
    <property type="protein sequence ID" value="SEF33173.1"/>
    <property type="molecule type" value="Genomic_DNA"/>
</dbReference>
<dbReference type="OrthoDB" id="4328496at2"/>
<accession>A0A1H5R467</accession>
<name>A0A1H5R467_9PSEU</name>
<evidence type="ECO:0000313" key="1">
    <source>
        <dbReference type="EMBL" id="SEF33173.1"/>
    </source>
</evidence>
<dbReference type="STRING" id="218821.SAMN05421837_106631"/>
<dbReference type="InterPro" id="IPR047715">
    <property type="entry name" value="EboA_dom"/>
</dbReference>
<organism evidence="1 2">
    <name type="scientific">Amycolatopsis pretoriensis</name>
    <dbReference type="NCBI Taxonomy" id="218821"/>
    <lineage>
        <taxon>Bacteria</taxon>
        <taxon>Bacillati</taxon>
        <taxon>Actinomycetota</taxon>
        <taxon>Actinomycetes</taxon>
        <taxon>Pseudonocardiales</taxon>
        <taxon>Pseudonocardiaceae</taxon>
        <taxon>Amycolatopsis</taxon>
    </lineage>
</organism>
<dbReference type="RefSeq" id="WP_086671572.1">
    <property type="nucleotide sequence ID" value="NZ_FNUJ01000006.1"/>
</dbReference>
<evidence type="ECO:0008006" key="3">
    <source>
        <dbReference type="Google" id="ProtNLM"/>
    </source>
</evidence>
<keyword evidence="2" id="KW-1185">Reference proteome</keyword>
<dbReference type="Proteomes" id="UP000198878">
    <property type="component" value="Unassembled WGS sequence"/>
</dbReference>
<dbReference type="NCBIfam" id="NF035938">
    <property type="entry name" value="EboA_domain"/>
    <property type="match status" value="1"/>
</dbReference>
<proteinExistence type="predicted"/>
<gene>
    <name evidence="1" type="ORF">SAMN05421837_106631</name>
</gene>
<sequence length="181" mass="19356">MNAWLEEARTKVAADATALRTVFPGVGRRVGRGPSDTPGWTVDDVARVELLKAAPGAAAEMPDLYRYGDAAEKRAVLRGLSVVDIGDAGLALVADALRTNDPRLVTAAMGEYAAEHLDDAAYRHGVLKCVFMGIPLAEVAGLDRRTDGELLRMMRSFAAERTAAGRDVPADLRPLLNEQDA</sequence>
<dbReference type="AlphaFoldDB" id="A0A1H5R467"/>